<evidence type="ECO:0000313" key="2">
    <source>
        <dbReference type="EMBL" id="GAX09202.1"/>
    </source>
</evidence>
<evidence type="ECO:0000256" key="1">
    <source>
        <dbReference type="SAM" id="Phobius"/>
    </source>
</evidence>
<evidence type="ECO:0000313" key="3">
    <source>
        <dbReference type="Proteomes" id="UP000223370"/>
    </source>
</evidence>
<keyword evidence="1" id="KW-1133">Transmembrane helix</keyword>
<accession>A0A1Z5J5L5</accession>
<feature type="transmembrane region" description="Helical" evidence="1">
    <location>
        <begin position="55"/>
        <end position="73"/>
    </location>
</feature>
<protein>
    <submittedName>
        <fullName evidence="2">ABC transporter permease protein</fullName>
    </submittedName>
</protein>
<organism evidence="2 3">
    <name type="scientific">Secundilactobacillus silagincola</name>
    <dbReference type="NCBI Taxonomy" id="1714681"/>
    <lineage>
        <taxon>Bacteria</taxon>
        <taxon>Bacillati</taxon>
        <taxon>Bacillota</taxon>
        <taxon>Bacilli</taxon>
        <taxon>Lactobacillales</taxon>
        <taxon>Lactobacillaceae</taxon>
        <taxon>Secundilactobacillus</taxon>
    </lineage>
</organism>
<dbReference type="OrthoDB" id="2249484at2"/>
<keyword evidence="3" id="KW-1185">Reference proteome</keyword>
<comment type="caution">
    <text evidence="2">The sequence shown here is derived from an EMBL/GenBank/DDBJ whole genome shotgun (WGS) entry which is preliminary data.</text>
</comment>
<feature type="transmembrane region" description="Helical" evidence="1">
    <location>
        <begin position="21"/>
        <end position="43"/>
    </location>
</feature>
<dbReference type="AlphaFoldDB" id="A0A1Z5J5L5"/>
<name>A0A1Z5J5L5_9LACO</name>
<dbReference type="Proteomes" id="UP000223370">
    <property type="component" value="Unassembled WGS sequence"/>
</dbReference>
<keyword evidence="1" id="KW-0812">Transmembrane</keyword>
<feature type="transmembrane region" description="Helical" evidence="1">
    <location>
        <begin position="147"/>
        <end position="172"/>
    </location>
</feature>
<sequence>MKIKAAFSYQLKNYFKSFGWVYLWSIAVVVILPFAISLVLGRINIYDINDYLPQFLPALILGFYLFVFGGISYDGFKLFIQNGLGRKTYFFSKLYALTVILVVGEVINLLYGVFYRQFINTKKNPVMTFSVLYGHYFDSAAANTVSVLIITMLFIACIMVTGMVIGSCLGLFNRRVQRISIIGMPVLLFVLLVVLVMLNDQTSLKLTWLGDFLLFIVGMGNQSADTGHFVAFAPMISGAVYIIVMLLISYRLTLRFRVPR</sequence>
<reference evidence="2 3" key="1">
    <citation type="submission" date="2015-11" db="EMBL/GenBank/DDBJ databases">
        <title>Draft genome sequences of new species of the genus Lactobacillus isolated from orchardgrass silage.</title>
        <authorList>
            <person name="Tohno M."/>
            <person name="Tanizawa Y."/>
            <person name="Arita M."/>
        </authorList>
    </citation>
    <scope>NUCLEOTIDE SEQUENCE [LARGE SCALE GENOMIC DNA]</scope>
    <source>
        <strain evidence="2 3">IWT5</strain>
    </source>
</reference>
<dbReference type="EMBL" id="BCMJ01000018">
    <property type="protein sequence ID" value="GAX09202.1"/>
    <property type="molecule type" value="Genomic_DNA"/>
</dbReference>
<feature type="transmembrane region" description="Helical" evidence="1">
    <location>
        <begin position="229"/>
        <end position="250"/>
    </location>
</feature>
<proteinExistence type="predicted"/>
<feature type="transmembrane region" description="Helical" evidence="1">
    <location>
        <begin position="94"/>
        <end position="114"/>
    </location>
</feature>
<gene>
    <name evidence="2" type="ORF">IWT5_02385</name>
</gene>
<dbReference type="RefSeq" id="WP_098826515.1">
    <property type="nucleotide sequence ID" value="NZ_BCMJ01000018.1"/>
</dbReference>
<keyword evidence="1" id="KW-0472">Membrane</keyword>
<feature type="transmembrane region" description="Helical" evidence="1">
    <location>
        <begin position="179"/>
        <end position="198"/>
    </location>
</feature>